<dbReference type="SUPFAM" id="SSF53822">
    <property type="entry name" value="Periplasmic binding protein-like I"/>
    <property type="match status" value="1"/>
</dbReference>
<dbReference type="Gene3D" id="3.40.50.2300">
    <property type="match status" value="2"/>
</dbReference>
<keyword evidence="3" id="KW-0804">Transcription</keyword>
<dbReference type="PANTHER" id="PTHR30146">
    <property type="entry name" value="LACI-RELATED TRANSCRIPTIONAL REPRESSOR"/>
    <property type="match status" value="1"/>
</dbReference>
<dbReference type="AlphaFoldDB" id="A0A9D1LZP1"/>
<dbReference type="Pfam" id="PF13377">
    <property type="entry name" value="Peripla_BP_3"/>
    <property type="match status" value="1"/>
</dbReference>
<dbReference type="EMBL" id="DVNG01000114">
    <property type="protein sequence ID" value="HIU50861.1"/>
    <property type="molecule type" value="Genomic_DNA"/>
</dbReference>
<dbReference type="InterPro" id="IPR046335">
    <property type="entry name" value="LacI/GalR-like_sensor"/>
</dbReference>
<reference evidence="5" key="1">
    <citation type="submission" date="2020-10" db="EMBL/GenBank/DDBJ databases">
        <authorList>
            <person name="Gilroy R."/>
        </authorList>
    </citation>
    <scope>NUCLEOTIDE SEQUENCE</scope>
    <source>
        <strain evidence="5">ChiGjej1B1-1684</strain>
    </source>
</reference>
<dbReference type="GO" id="GO:0000976">
    <property type="term" value="F:transcription cis-regulatory region binding"/>
    <property type="evidence" value="ECO:0007669"/>
    <property type="project" value="TreeGrafter"/>
</dbReference>
<evidence type="ECO:0000259" key="4">
    <source>
        <dbReference type="PROSITE" id="PS50932"/>
    </source>
</evidence>
<evidence type="ECO:0000313" key="5">
    <source>
        <dbReference type="EMBL" id="HIU50861.1"/>
    </source>
</evidence>
<dbReference type="SUPFAM" id="SSF47413">
    <property type="entry name" value="lambda repressor-like DNA-binding domains"/>
    <property type="match status" value="1"/>
</dbReference>
<gene>
    <name evidence="5" type="ORF">IAD22_07600</name>
</gene>
<dbReference type="InterPro" id="IPR028082">
    <property type="entry name" value="Peripla_BP_I"/>
</dbReference>
<proteinExistence type="predicted"/>
<dbReference type="Pfam" id="PF00356">
    <property type="entry name" value="LacI"/>
    <property type="match status" value="1"/>
</dbReference>
<accession>A0A9D1LZP1</accession>
<dbReference type="PROSITE" id="PS50932">
    <property type="entry name" value="HTH_LACI_2"/>
    <property type="match status" value="1"/>
</dbReference>
<keyword evidence="2 5" id="KW-0238">DNA-binding</keyword>
<dbReference type="Proteomes" id="UP000824118">
    <property type="component" value="Unassembled WGS sequence"/>
</dbReference>
<evidence type="ECO:0000256" key="2">
    <source>
        <dbReference type="ARBA" id="ARBA00023125"/>
    </source>
</evidence>
<comment type="caution">
    <text evidence="5">The sequence shown here is derived from an EMBL/GenBank/DDBJ whole genome shotgun (WGS) entry which is preliminary data.</text>
</comment>
<dbReference type="InterPro" id="IPR010982">
    <property type="entry name" value="Lambda_DNA-bd_dom_sf"/>
</dbReference>
<feature type="domain" description="HTH lacI-type" evidence="4">
    <location>
        <begin position="3"/>
        <end position="57"/>
    </location>
</feature>
<evidence type="ECO:0000256" key="1">
    <source>
        <dbReference type="ARBA" id="ARBA00023015"/>
    </source>
</evidence>
<dbReference type="GO" id="GO:0003700">
    <property type="term" value="F:DNA-binding transcription factor activity"/>
    <property type="evidence" value="ECO:0007669"/>
    <property type="project" value="TreeGrafter"/>
</dbReference>
<dbReference type="Gene3D" id="1.10.260.40">
    <property type="entry name" value="lambda repressor-like DNA-binding domains"/>
    <property type="match status" value="1"/>
</dbReference>
<keyword evidence="1" id="KW-0805">Transcription regulation</keyword>
<dbReference type="CDD" id="cd06294">
    <property type="entry name" value="PBP1_MalR-like"/>
    <property type="match status" value="1"/>
</dbReference>
<name>A0A9D1LZP1_9FIRM</name>
<reference evidence="5" key="2">
    <citation type="journal article" date="2021" name="PeerJ">
        <title>Extensive microbial diversity within the chicken gut microbiome revealed by metagenomics and culture.</title>
        <authorList>
            <person name="Gilroy R."/>
            <person name="Ravi A."/>
            <person name="Getino M."/>
            <person name="Pursley I."/>
            <person name="Horton D.L."/>
            <person name="Alikhan N.F."/>
            <person name="Baker D."/>
            <person name="Gharbi K."/>
            <person name="Hall N."/>
            <person name="Watson M."/>
            <person name="Adriaenssens E.M."/>
            <person name="Foster-Nyarko E."/>
            <person name="Jarju S."/>
            <person name="Secka A."/>
            <person name="Antonio M."/>
            <person name="Oren A."/>
            <person name="Chaudhuri R.R."/>
            <person name="La Ragione R."/>
            <person name="Hildebrand F."/>
            <person name="Pallen M.J."/>
        </authorList>
    </citation>
    <scope>NUCLEOTIDE SEQUENCE</scope>
    <source>
        <strain evidence="5">ChiGjej1B1-1684</strain>
    </source>
</reference>
<protein>
    <submittedName>
        <fullName evidence="5">LacI family DNA-binding transcriptional regulator</fullName>
    </submittedName>
</protein>
<sequence length="340" mass="37652">MMATISDVAKLAGVSPSTVSRTCSNHPSISQRTKERVRKAMAELGYEPNFQATSLATQNSKTFGILLPSSDYDVYQKSFYLEAIRGIGLFCNQKQYMNTIITGQNDEELLQTVQSMVKGGRVEGFILLYSRHDDPVIKYLNSEGILYVLIGKATKDLSDAIYVDNDNIQASRELTNLLISKGHRKIGYISSDSEYNFSQDRKSGYMLALTENSIPMNSQYIVECSGIPDYNNDKIKELLTLEDRPTAIVTSDDVLATLLISTAYTLGLKVPDDLSVASFNDSLLSHLCHPQLTSVDINALQLGIEAASQIINHIENPDLLATKIIVPHRIIERESCSSPK</sequence>
<dbReference type="SMART" id="SM00354">
    <property type="entry name" value="HTH_LACI"/>
    <property type="match status" value="1"/>
</dbReference>
<evidence type="ECO:0000256" key="3">
    <source>
        <dbReference type="ARBA" id="ARBA00023163"/>
    </source>
</evidence>
<dbReference type="CDD" id="cd01392">
    <property type="entry name" value="HTH_LacI"/>
    <property type="match status" value="1"/>
</dbReference>
<evidence type="ECO:0000313" key="6">
    <source>
        <dbReference type="Proteomes" id="UP000824118"/>
    </source>
</evidence>
<dbReference type="PANTHER" id="PTHR30146:SF109">
    <property type="entry name" value="HTH-TYPE TRANSCRIPTIONAL REGULATOR GALS"/>
    <property type="match status" value="1"/>
</dbReference>
<dbReference type="InterPro" id="IPR000843">
    <property type="entry name" value="HTH_LacI"/>
</dbReference>
<organism evidence="5 6">
    <name type="scientific">Candidatus Limousia pullorum</name>
    <dbReference type="NCBI Taxonomy" id="2840860"/>
    <lineage>
        <taxon>Bacteria</taxon>
        <taxon>Bacillati</taxon>
        <taxon>Bacillota</taxon>
        <taxon>Clostridia</taxon>
        <taxon>Eubacteriales</taxon>
        <taxon>Oscillospiraceae</taxon>
        <taxon>Oscillospiraceae incertae sedis</taxon>
        <taxon>Candidatus Limousia</taxon>
    </lineage>
</organism>